<sequence>MNLNFYRAFEEKFRGPRQIIKSRLEVYLPFIKPLLAFYPEANVVDLGCGRGEWLELLNENGFSASGVDSNEDMLEPARQAGLNVHLGEAITFLKGLADESQVIISAFHIIEHIPFADVEILVKEALRVLRPGGILIIETPNPENVVVGTANFYLDPTHRHPIPPQLLGFLPEYYGFSKSKLLRLQENKELAGATQLSLLEVFRGVSPDCAVVAQKEAEEDILLANNAAFEIDYGLSLDKISSIYDMQLMNLTKEVNVLTKMLCEFEARQLTFDKGFNDFSYSFKKLASEPTDQAKQIDTLAKILKDREIDRKEQTRQIEALTTMLKESETERLKRTQQIEEMTKTLNELEADRQERFNQIKRLSALLNENEEQRIARHKETRELELLAQEMNINQKIKESTKLNRLHFRAQAIIHFLSNRAPRIIRNKLLQRKN</sequence>
<keyword evidence="4" id="KW-0489">Methyltransferase</keyword>
<dbReference type="CDD" id="cd02440">
    <property type="entry name" value="AdoMet_MTases"/>
    <property type="match status" value="1"/>
</dbReference>
<dbReference type="STRING" id="1034943.BN59_00512"/>
<reference evidence="4 5" key="1">
    <citation type="submission" date="2014-06" db="EMBL/GenBank/DDBJ databases">
        <authorList>
            <person name="Urmite Genomes Urmite Genomes"/>
        </authorList>
    </citation>
    <scope>NUCLEOTIDE SEQUENCE [LARGE SCALE GENOMIC DNA]</scope>
</reference>
<dbReference type="SUPFAM" id="SSF140718">
    <property type="entry name" value="Mediator hinge subcomplex-like"/>
    <property type="match status" value="1"/>
</dbReference>
<name>A0A078KPC0_9GAMM</name>
<evidence type="ECO:0000313" key="4">
    <source>
        <dbReference type="EMBL" id="CDZ76245.1"/>
    </source>
</evidence>
<dbReference type="AlphaFoldDB" id="A0A078KPC0"/>
<evidence type="ECO:0000256" key="1">
    <source>
        <dbReference type="ARBA" id="ARBA00023015"/>
    </source>
</evidence>
<dbReference type="GO" id="GO:0032259">
    <property type="term" value="P:methylation"/>
    <property type="evidence" value="ECO:0007669"/>
    <property type="project" value="UniProtKB-KW"/>
</dbReference>
<dbReference type="Gene3D" id="3.40.50.150">
    <property type="entry name" value="Vaccinia Virus protein VP39"/>
    <property type="match status" value="1"/>
</dbReference>
<dbReference type="InterPro" id="IPR037212">
    <property type="entry name" value="Med7/Med21-like"/>
</dbReference>
<accession>A0A078KPC0</accession>
<proteinExistence type="predicted"/>
<gene>
    <name evidence="4" type="ORF">BN59_00512</name>
</gene>
<feature type="coiled-coil region" evidence="3">
    <location>
        <begin position="311"/>
        <end position="366"/>
    </location>
</feature>
<keyword evidence="4" id="KW-0808">Transferase</keyword>
<dbReference type="EMBL" id="CCSB01000001">
    <property type="protein sequence ID" value="CDZ76245.1"/>
    <property type="molecule type" value="Genomic_DNA"/>
</dbReference>
<dbReference type="SUPFAM" id="SSF53335">
    <property type="entry name" value="S-adenosyl-L-methionine-dependent methyltransferases"/>
    <property type="match status" value="1"/>
</dbReference>
<evidence type="ECO:0000256" key="3">
    <source>
        <dbReference type="SAM" id="Coils"/>
    </source>
</evidence>
<protein>
    <submittedName>
        <fullName evidence="4">Bifunctional 3-demethylubiquinone-9 3-methyltransferase/ 2-octaprenyl-6-hydroxy phenol methylase</fullName>
    </submittedName>
</protein>
<dbReference type="Pfam" id="PF13489">
    <property type="entry name" value="Methyltransf_23"/>
    <property type="match status" value="1"/>
</dbReference>
<dbReference type="Proteomes" id="UP000044071">
    <property type="component" value="Unassembled WGS sequence"/>
</dbReference>
<keyword evidence="4" id="KW-0830">Ubiquinone</keyword>
<dbReference type="OrthoDB" id="529208at2"/>
<organism evidence="4 5">
    <name type="scientific">Legionella massiliensis</name>
    <dbReference type="NCBI Taxonomy" id="1034943"/>
    <lineage>
        <taxon>Bacteria</taxon>
        <taxon>Pseudomonadati</taxon>
        <taxon>Pseudomonadota</taxon>
        <taxon>Gammaproteobacteria</taxon>
        <taxon>Legionellales</taxon>
        <taxon>Legionellaceae</taxon>
        <taxon>Legionella</taxon>
    </lineage>
</organism>
<evidence type="ECO:0000256" key="2">
    <source>
        <dbReference type="ARBA" id="ARBA00023163"/>
    </source>
</evidence>
<evidence type="ECO:0000313" key="5">
    <source>
        <dbReference type="Proteomes" id="UP000044071"/>
    </source>
</evidence>
<dbReference type="PANTHER" id="PTHR43861">
    <property type="entry name" value="TRANS-ACONITATE 2-METHYLTRANSFERASE-RELATED"/>
    <property type="match status" value="1"/>
</dbReference>
<keyword evidence="1" id="KW-0805">Transcription regulation</keyword>
<keyword evidence="3" id="KW-0175">Coiled coil</keyword>
<dbReference type="RefSeq" id="WP_081934947.1">
    <property type="nucleotide sequence ID" value="NZ_CCVW01000001.1"/>
</dbReference>
<dbReference type="InterPro" id="IPR029063">
    <property type="entry name" value="SAM-dependent_MTases_sf"/>
</dbReference>
<keyword evidence="2" id="KW-0804">Transcription</keyword>
<dbReference type="GO" id="GO:0008168">
    <property type="term" value="F:methyltransferase activity"/>
    <property type="evidence" value="ECO:0007669"/>
    <property type="project" value="UniProtKB-KW"/>
</dbReference>
<dbReference type="eggNOG" id="COG2226">
    <property type="taxonomic scope" value="Bacteria"/>
</dbReference>
<keyword evidence="5" id="KW-1185">Reference proteome</keyword>